<dbReference type="Proteomes" id="UP000717364">
    <property type="component" value="Unassembled WGS sequence"/>
</dbReference>
<sequence>MNLSKALLWALPLSFLTNLGATALARKADLTVLPSLESAAGCPEQLVAYETLQPYSPGGYATDGMIQLREIATDISVAQVDDFTVTWVGTLKPEYADCEATAGIVSLDGEDFQGHSYIRVQISDGQAKAILDMTGVSDPNGFTSVIIYQGMREGNPRWTWGGTD</sequence>
<dbReference type="RefSeq" id="WP_215610989.1">
    <property type="nucleotide sequence ID" value="NZ_JADOES010000066.1"/>
</dbReference>
<feature type="chain" id="PRO_5038141566" evidence="1">
    <location>
        <begin position="24"/>
        <end position="164"/>
    </location>
</feature>
<reference evidence="2" key="2">
    <citation type="journal article" date="2021" name="Mar. Drugs">
        <title>Genome Reduction and Secondary Metabolism of the Marine Sponge-Associated Cyanobacterium Leptothoe.</title>
        <authorList>
            <person name="Konstantinou D."/>
            <person name="Popin R.V."/>
            <person name="Fewer D.P."/>
            <person name="Sivonen K."/>
            <person name="Gkelis S."/>
        </authorList>
    </citation>
    <scope>NUCLEOTIDE SEQUENCE</scope>
    <source>
        <strain evidence="2">TAU-MAC 1115</strain>
    </source>
</reference>
<gene>
    <name evidence="2" type="ORF">IXB50_21140</name>
</gene>
<feature type="signal peptide" evidence="1">
    <location>
        <begin position="1"/>
        <end position="23"/>
    </location>
</feature>
<name>A0A947DJ77_9CYAN</name>
<dbReference type="EMBL" id="JADOES010000066">
    <property type="protein sequence ID" value="MBT9317927.1"/>
    <property type="molecule type" value="Genomic_DNA"/>
</dbReference>
<evidence type="ECO:0000256" key="1">
    <source>
        <dbReference type="SAM" id="SignalP"/>
    </source>
</evidence>
<evidence type="ECO:0000313" key="3">
    <source>
        <dbReference type="Proteomes" id="UP000717364"/>
    </source>
</evidence>
<accession>A0A947DJ77</accession>
<organism evidence="2 3">
    <name type="scientific">Leptothoe spongobia TAU-MAC 1115</name>
    <dbReference type="NCBI Taxonomy" id="1967444"/>
    <lineage>
        <taxon>Bacteria</taxon>
        <taxon>Bacillati</taxon>
        <taxon>Cyanobacteriota</taxon>
        <taxon>Cyanophyceae</taxon>
        <taxon>Nodosilineales</taxon>
        <taxon>Cymatolegaceae</taxon>
        <taxon>Leptothoe</taxon>
        <taxon>Leptothoe spongobia</taxon>
    </lineage>
</organism>
<evidence type="ECO:0000313" key="2">
    <source>
        <dbReference type="EMBL" id="MBT9317927.1"/>
    </source>
</evidence>
<protein>
    <submittedName>
        <fullName evidence="2">Uncharacterized protein</fullName>
    </submittedName>
</protein>
<keyword evidence="1" id="KW-0732">Signal</keyword>
<comment type="caution">
    <text evidence="2">The sequence shown here is derived from an EMBL/GenBank/DDBJ whole genome shotgun (WGS) entry which is preliminary data.</text>
</comment>
<keyword evidence="3" id="KW-1185">Reference proteome</keyword>
<proteinExistence type="predicted"/>
<reference evidence="2" key="1">
    <citation type="submission" date="2020-11" db="EMBL/GenBank/DDBJ databases">
        <authorList>
            <person name="Konstantinou D."/>
            <person name="Gkelis S."/>
            <person name="Popin R."/>
            <person name="Fewer D."/>
            <person name="Sivonen K."/>
        </authorList>
    </citation>
    <scope>NUCLEOTIDE SEQUENCE</scope>
    <source>
        <strain evidence="2">TAU-MAC 1115</strain>
    </source>
</reference>
<dbReference type="AlphaFoldDB" id="A0A947DJ77"/>